<dbReference type="Proteomes" id="UP001055879">
    <property type="component" value="Linkage Group LG09"/>
</dbReference>
<keyword evidence="2" id="KW-1185">Reference proteome</keyword>
<proteinExistence type="predicted"/>
<protein>
    <submittedName>
        <fullName evidence="1">Uncharacterized protein</fullName>
    </submittedName>
</protein>
<organism evidence="1 2">
    <name type="scientific">Arctium lappa</name>
    <name type="common">Greater burdock</name>
    <name type="synonym">Lappa major</name>
    <dbReference type="NCBI Taxonomy" id="4217"/>
    <lineage>
        <taxon>Eukaryota</taxon>
        <taxon>Viridiplantae</taxon>
        <taxon>Streptophyta</taxon>
        <taxon>Embryophyta</taxon>
        <taxon>Tracheophyta</taxon>
        <taxon>Spermatophyta</taxon>
        <taxon>Magnoliopsida</taxon>
        <taxon>eudicotyledons</taxon>
        <taxon>Gunneridae</taxon>
        <taxon>Pentapetalae</taxon>
        <taxon>asterids</taxon>
        <taxon>campanulids</taxon>
        <taxon>Asterales</taxon>
        <taxon>Asteraceae</taxon>
        <taxon>Carduoideae</taxon>
        <taxon>Cardueae</taxon>
        <taxon>Arctiinae</taxon>
        <taxon>Arctium</taxon>
    </lineage>
</organism>
<reference evidence="1 2" key="2">
    <citation type="journal article" date="2022" name="Mol. Ecol. Resour.">
        <title>The genomes of chicory, endive, great burdock and yacon provide insights into Asteraceae paleo-polyploidization history and plant inulin production.</title>
        <authorList>
            <person name="Fan W."/>
            <person name="Wang S."/>
            <person name="Wang H."/>
            <person name="Wang A."/>
            <person name="Jiang F."/>
            <person name="Liu H."/>
            <person name="Zhao H."/>
            <person name="Xu D."/>
            <person name="Zhang Y."/>
        </authorList>
    </citation>
    <scope>NUCLEOTIDE SEQUENCE [LARGE SCALE GENOMIC DNA]</scope>
    <source>
        <strain evidence="2">cv. Niubang</strain>
    </source>
</reference>
<gene>
    <name evidence="1" type="ORF">L6452_28248</name>
</gene>
<evidence type="ECO:0000313" key="1">
    <source>
        <dbReference type="EMBL" id="KAI3702510.1"/>
    </source>
</evidence>
<name>A0ACB8ZYR6_ARCLA</name>
<comment type="caution">
    <text evidence="1">The sequence shown here is derived from an EMBL/GenBank/DDBJ whole genome shotgun (WGS) entry which is preliminary data.</text>
</comment>
<reference evidence="2" key="1">
    <citation type="journal article" date="2022" name="Mol. Ecol. Resour.">
        <title>The genomes of chicory, endive, great burdock and yacon provide insights into Asteraceae palaeo-polyploidization history and plant inulin production.</title>
        <authorList>
            <person name="Fan W."/>
            <person name="Wang S."/>
            <person name="Wang H."/>
            <person name="Wang A."/>
            <person name="Jiang F."/>
            <person name="Liu H."/>
            <person name="Zhao H."/>
            <person name="Xu D."/>
            <person name="Zhang Y."/>
        </authorList>
    </citation>
    <scope>NUCLEOTIDE SEQUENCE [LARGE SCALE GENOMIC DNA]</scope>
    <source>
        <strain evidence="2">cv. Niubang</strain>
    </source>
</reference>
<accession>A0ACB8ZYR6</accession>
<dbReference type="EMBL" id="CM042055">
    <property type="protein sequence ID" value="KAI3702510.1"/>
    <property type="molecule type" value="Genomic_DNA"/>
</dbReference>
<evidence type="ECO:0000313" key="2">
    <source>
        <dbReference type="Proteomes" id="UP001055879"/>
    </source>
</evidence>
<sequence>MNLFMEKKNTYTITDLWRLNTEASEKSSSSEEQLVDGDMNLKQKEQLAGRESSSPEERAARRKKEQLAGRADQQYHLIKFIIICSILSANFVNFTGRQGLNCAV</sequence>